<evidence type="ECO:0000313" key="2">
    <source>
        <dbReference type="EMBL" id="KAH7972292.1"/>
    </source>
</evidence>
<dbReference type="AlphaFoldDB" id="A0A9D4Q9L7"/>
<dbReference type="EMBL" id="JABSTV010001247">
    <property type="protein sequence ID" value="KAH7972292.1"/>
    <property type="molecule type" value="Genomic_DNA"/>
</dbReference>
<comment type="caution">
    <text evidence="2">The sequence shown here is derived from an EMBL/GenBank/DDBJ whole genome shotgun (WGS) entry which is preliminary data.</text>
</comment>
<dbReference type="Proteomes" id="UP000821837">
    <property type="component" value="Chromosome 11"/>
</dbReference>
<gene>
    <name evidence="2" type="ORF">HPB52_010831</name>
</gene>
<evidence type="ECO:0000313" key="3">
    <source>
        <dbReference type="Proteomes" id="UP000821837"/>
    </source>
</evidence>
<sequence length="84" mass="9350">MGDTLRRGLTARQLFHVLLATSLCDGREPEAQERVNQPLRNSQEFATLWTARLARHEPASQVHALERCAAEAINAPCFVPQLGI</sequence>
<evidence type="ECO:0000256" key="1">
    <source>
        <dbReference type="SAM" id="SignalP"/>
    </source>
</evidence>
<proteinExistence type="predicted"/>
<keyword evidence="3" id="KW-1185">Reference proteome</keyword>
<name>A0A9D4Q9L7_RHISA</name>
<protein>
    <submittedName>
        <fullName evidence="2">Uncharacterized protein</fullName>
    </submittedName>
</protein>
<reference evidence="2" key="1">
    <citation type="journal article" date="2020" name="Cell">
        <title>Large-Scale Comparative Analyses of Tick Genomes Elucidate Their Genetic Diversity and Vector Capacities.</title>
        <authorList>
            <consortium name="Tick Genome and Microbiome Consortium (TIGMIC)"/>
            <person name="Jia N."/>
            <person name="Wang J."/>
            <person name="Shi W."/>
            <person name="Du L."/>
            <person name="Sun Y."/>
            <person name="Zhan W."/>
            <person name="Jiang J.F."/>
            <person name="Wang Q."/>
            <person name="Zhang B."/>
            <person name="Ji P."/>
            <person name="Bell-Sakyi L."/>
            <person name="Cui X.M."/>
            <person name="Yuan T.T."/>
            <person name="Jiang B.G."/>
            <person name="Yang W.F."/>
            <person name="Lam T.T."/>
            <person name="Chang Q.C."/>
            <person name="Ding S.J."/>
            <person name="Wang X.J."/>
            <person name="Zhu J.G."/>
            <person name="Ruan X.D."/>
            <person name="Zhao L."/>
            <person name="Wei J.T."/>
            <person name="Ye R.Z."/>
            <person name="Que T.C."/>
            <person name="Du C.H."/>
            <person name="Zhou Y.H."/>
            <person name="Cheng J.X."/>
            <person name="Dai P.F."/>
            <person name="Guo W.B."/>
            <person name="Han X.H."/>
            <person name="Huang E.J."/>
            <person name="Li L.F."/>
            <person name="Wei W."/>
            <person name="Gao Y.C."/>
            <person name="Liu J.Z."/>
            <person name="Shao H.Z."/>
            <person name="Wang X."/>
            <person name="Wang C.C."/>
            <person name="Yang T.C."/>
            <person name="Huo Q.B."/>
            <person name="Li W."/>
            <person name="Chen H.Y."/>
            <person name="Chen S.E."/>
            <person name="Zhou L.G."/>
            <person name="Ni X.B."/>
            <person name="Tian J.H."/>
            <person name="Sheng Y."/>
            <person name="Liu T."/>
            <person name="Pan Y.S."/>
            <person name="Xia L.Y."/>
            <person name="Li J."/>
            <person name="Zhao F."/>
            <person name="Cao W.C."/>
        </authorList>
    </citation>
    <scope>NUCLEOTIDE SEQUENCE</scope>
    <source>
        <strain evidence="2">Rsan-2018</strain>
    </source>
</reference>
<keyword evidence="1" id="KW-0732">Signal</keyword>
<feature type="signal peptide" evidence="1">
    <location>
        <begin position="1"/>
        <end position="26"/>
    </location>
</feature>
<organism evidence="2 3">
    <name type="scientific">Rhipicephalus sanguineus</name>
    <name type="common">Brown dog tick</name>
    <name type="synonym">Ixodes sanguineus</name>
    <dbReference type="NCBI Taxonomy" id="34632"/>
    <lineage>
        <taxon>Eukaryota</taxon>
        <taxon>Metazoa</taxon>
        <taxon>Ecdysozoa</taxon>
        <taxon>Arthropoda</taxon>
        <taxon>Chelicerata</taxon>
        <taxon>Arachnida</taxon>
        <taxon>Acari</taxon>
        <taxon>Parasitiformes</taxon>
        <taxon>Ixodida</taxon>
        <taxon>Ixodoidea</taxon>
        <taxon>Ixodidae</taxon>
        <taxon>Rhipicephalinae</taxon>
        <taxon>Rhipicephalus</taxon>
        <taxon>Rhipicephalus</taxon>
    </lineage>
</organism>
<reference evidence="2" key="2">
    <citation type="submission" date="2021-09" db="EMBL/GenBank/DDBJ databases">
        <authorList>
            <person name="Jia N."/>
            <person name="Wang J."/>
            <person name="Shi W."/>
            <person name="Du L."/>
            <person name="Sun Y."/>
            <person name="Zhan W."/>
            <person name="Jiang J."/>
            <person name="Wang Q."/>
            <person name="Zhang B."/>
            <person name="Ji P."/>
            <person name="Sakyi L.B."/>
            <person name="Cui X."/>
            <person name="Yuan T."/>
            <person name="Jiang B."/>
            <person name="Yang W."/>
            <person name="Lam T.T.-Y."/>
            <person name="Chang Q."/>
            <person name="Ding S."/>
            <person name="Wang X."/>
            <person name="Zhu J."/>
            <person name="Ruan X."/>
            <person name="Zhao L."/>
            <person name="Wei J."/>
            <person name="Que T."/>
            <person name="Du C."/>
            <person name="Cheng J."/>
            <person name="Dai P."/>
            <person name="Han X."/>
            <person name="Huang E."/>
            <person name="Gao Y."/>
            <person name="Liu J."/>
            <person name="Shao H."/>
            <person name="Ye R."/>
            <person name="Li L."/>
            <person name="Wei W."/>
            <person name="Wang X."/>
            <person name="Wang C."/>
            <person name="Huo Q."/>
            <person name="Li W."/>
            <person name="Guo W."/>
            <person name="Chen H."/>
            <person name="Chen S."/>
            <person name="Zhou L."/>
            <person name="Zhou L."/>
            <person name="Ni X."/>
            <person name="Tian J."/>
            <person name="Zhou Y."/>
            <person name="Sheng Y."/>
            <person name="Liu T."/>
            <person name="Pan Y."/>
            <person name="Xia L."/>
            <person name="Li J."/>
            <person name="Zhao F."/>
            <person name="Cao W."/>
        </authorList>
    </citation>
    <scope>NUCLEOTIDE SEQUENCE</scope>
    <source>
        <strain evidence="2">Rsan-2018</strain>
        <tissue evidence="2">Larvae</tissue>
    </source>
</reference>
<feature type="chain" id="PRO_5039220352" evidence="1">
    <location>
        <begin position="27"/>
        <end position="84"/>
    </location>
</feature>
<accession>A0A9D4Q9L7</accession>